<evidence type="ECO:0000313" key="1">
    <source>
        <dbReference type="EMBL" id="GAP44823.1"/>
    </source>
</evidence>
<keyword evidence="1" id="KW-0378">Hydrolase</keyword>
<dbReference type="CDD" id="cd05483">
    <property type="entry name" value="retropepsin_like_bacteria"/>
    <property type="match status" value="1"/>
</dbReference>
<gene>
    <name evidence="1" type="ORF">TBC1_12634</name>
</gene>
<accession>A0A0S7C1W5</accession>
<dbReference type="EMBL" id="DF968183">
    <property type="protein sequence ID" value="GAP44823.1"/>
    <property type="molecule type" value="Genomic_DNA"/>
</dbReference>
<dbReference type="Proteomes" id="UP000053091">
    <property type="component" value="Unassembled WGS sequence"/>
</dbReference>
<protein>
    <submittedName>
        <fullName evidence="1">Aspartyl protease</fullName>
    </submittedName>
</protein>
<dbReference type="GO" id="GO:0006508">
    <property type="term" value="P:proteolysis"/>
    <property type="evidence" value="ECO:0007669"/>
    <property type="project" value="UniProtKB-KW"/>
</dbReference>
<dbReference type="OrthoDB" id="7433208at2"/>
<evidence type="ECO:0000313" key="2">
    <source>
        <dbReference type="Proteomes" id="UP000053091"/>
    </source>
</evidence>
<dbReference type="AlphaFoldDB" id="A0A0S7C1W5"/>
<dbReference type="Pfam" id="PF13650">
    <property type="entry name" value="Asp_protease_2"/>
    <property type="match status" value="1"/>
</dbReference>
<dbReference type="InterPro" id="IPR001969">
    <property type="entry name" value="Aspartic_peptidase_AS"/>
</dbReference>
<reference evidence="1" key="1">
    <citation type="journal article" date="2015" name="Genome Announc.">
        <title>Draft Genome Sequence of Bacteroidales Strain TBC1, a Novel Isolate from a Methanogenic Wastewater Treatment System.</title>
        <authorList>
            <person name="Tourlousse D.M."/>
            <person name="Matsuura N."/>
            <person name="Sun L."/>
            <person name="Toyonaga M."/>
            <person name="Kuroda K."/>
            <person name="Ohashi A."/>
            <person name="Cruz R."/>
            <person name="Yamaguchi T."/>
            <person name="Sekiguchi Y."/>
        </authorList>
    </citation>
    <scope>NUCLEOTIDE SEQUENCE [LARGE SCALE GENOMIC DNA]</scope>
    <source>
        <strain evidence="1">TBC1</strain>
    </source>
</reference>
<sequence>MTSLNLIQLNFETGGYNLLARVIINGKPALFMVDTGAAKTVLDTDHLQKFVSQTELKRNPRKNLAPGATSVYSYIANIDTLEIGSVVIKDYKATAVDLSALNRSFRGMGNPQIDGLLGCDLLRHCKATLKFEERVLELGALEEPTEEPKNAVIE</sequence>
<organism evidence="1">
    <name type="scientific">Lentimicrobium saccharophilum</name>
    <dbReference type="NCBI Taxonomy" id="1678841"/>
    <lineage>
        <taxon>Bacteria</taxon>
        <taxon>Pseudomonadati</taxon>
        <taxon>Bacteroidota</taxon>
        <taxon>Bacteroidia</taxon>
        <taxon>Bacteroidales</taxon>
        <taxon>Lentimicrobiaceae</taxon>
        <taxon>Lentimicrobium</taxon>
    </lineage>
</organism>
<dbReference type="InterPro" id="IPR021109">
    <property type="entry name" value="Peptidase_aspartic_dom_sf"/>
</dbReference>
<dbReference type="InterPro" id="IPR034122">
    <property type="entry name" value="Retropepsin-like_bacterial"/>
</dbReference>
<name>A0A0S7C1W5_9BACT</name>
<dbReference type="STRING" id="1678841.TBC1_12634"/>
<dbReference type="GO" id="GO:0004190">
    <property type="term" value="F:aspartic-type endopeptidase activity"/>
    <property type="evidence" value="ECO:0007669"/>
    <property type="project" value="InterPro"/>
</dbReference>
<keyword evidence="2" id="KW-1185">Reference proteome</keyword>
<dbReference type="PROSITE" id="PS00141">
    <property type="entry name" value="ASP_PROTEASE"/>
    <property type="match status" value="1"/>
</dbReference>
<dbReference type="RefSeq" id="WP_062044693.1">
    <property type="nucleotide sequence ID" value="NZ_DF968183.1"/>
</dbReference>
<proteinExistence type="predicted"/>
<keyword evidence="1" id="KW-0645">Protease</keyword>
<dbReference type="Gene3D" id="2.40.70.10">
    <property type="entry name" value="Acid Proteases"/>
    <property type="match status" value="1"/>
</dbReference>
<dbReference type="SUPFAM" id="SSF50630">
    <property type="entry name" value="Acid proteases"/>
    <property type="match status" value="1"/>
</dbReference>